<dbReference type="STRING" id="947013.SAMN04488109_1893"/>
<evidence type="ECO:0000256" key="1">
    <source>
        <dbReference type="ARBA" id="ARBA00010641"/>
    </source>
</evidence>
<feature type="domain" description="RNA polymerase sigma factor 70 region 4 type 2" evidence="6">
    <location>
        <begin position="132"/>
        <end position="179"/>
    </location>
</feature>
<evidence type="ECO:0000256" key="2">
    <source>
        <dbReference type="ARBA" id="ARBA00023015"/>
    </source>
</evidence>
<dbReference type="Pfam" id="PF04542">
    <property type="entry name" value="Sigma70_r2"/>
    <property type="match status" value="1"/>
</dbReference>
<dbReference type="InterPro" id="IPR013324">
    <property type="entry name" value="RNA_pol_sigma_r3/r4-like"/>
</dbReference>
<accession>A0A1M5MRN8</accession>
<keyword evidence="4" id="KW-0804">Transcription</keyword>
<dbReference type="Gene3D" id="1.10.1740.10">
    <property type="match status" value="1"/>
</dbReference>
<dbReference type="PANTHER" id="PTHR43133">
    <property type="entry name" value="RNA POLYMERASE ECF-TYPE SIGMA FACTO"/>
    <property type="match status" value="1"/>
</dbReference>
<evidence type="ECO:0000256" key="4">
    <source>
        <dbReference type="ARBA" id="ARBA00023163"/>
    </source>
</evidence>
<evidence type="ECO:0000259" key="6">
    <source>
        <dbReference type="Pfam" id="PF08281"/>
    </source>
</evidence>
<comment type="similarity">
    <text evidence="1">Belongs to the sigma-70 factor family. ECF subfamily.</text>
</comment>
<name>A0A1M5MRN8_9BACT</name>
<dbReference type="NCBIfam" id="TIGR02985">
    <property type="entry name" value="Sig70_bacteroi1"/>
    <property type="match status" value="1"/>
</dbReference>
<dbReference type="SUPFAM" id="SSF88946">
    <property type="entry name" value="Sigma2 domain of RNA polymerase sigma factors"/>
    <property type="match status" value="1"/>
</dbReference>
<feature type="domain" description="RNA polymerase sigma-70 region 2" evidence="5">
    <location>
        <begin position="30"/>
        <end position="96"/>
    </location>
</feature>
<dbReference type="Gene3D" id="1.10.10.10">
    <property type="entry name" value="Winged helix-like DNA-binding domain superfamily/Winged helix DNA-binding domain"/>
    <property type="match status" value="1"/>
</dbReference>
<evidence type="ECO:0000259" key="5">
    <source>
        <dbReference type="Pfam" id="PF04542"/>
    </source>
</evidence>
<dbReference type="RefSeq" id="WP_073133084.1">
    <property type="nucleotide sequence ID" value="NZ_FQWQ01000001.1"/>
</dbReference>
<gene>
    <name evidence="7" type="ORF">SAMN04488109_1893</name>
</gene>
<dbReference type="InterPro" id="IPR007627">
    <property type="entry name" value="RNA_pol_sigma70_r2"/>
</dbReference>
<dbReference type="GO" id="GO:0003677">
    <property type="term" value="F:DNA binding"/>
    <property type="evidence" value="ECO:0007669"/>
    <property type="project" value="InterPro"/>
</dbReference>
<dbReference type="InterPro" id="IPR013325">
    <property type="entry name" value="RNA_pol_sigma_r2"/>
</dbReference>
<evidence type="ECO:0000256" key="3">
    <source>
        <dbReference type="ARBA" id="ARBA00023082"/>
    </source>
</evidence>
<dbReference type="AlphaFoldDB" id="A0A1M5MRN8"/>
<organism evidence="7 8">
    <name type="scientific">Chryseolinea serpens</name>
    <dbReference type="NCBI Taxonomy" id="947013"/>
    <lineage>
        <taxon>Bacteria</taxon>
        <taxon>Pseudomonadati</taxon>
        <taxon>Bacteroidota</taxon>
        <taxon>Cytophagia</taxon>
        <taxon>Cytophagales</taxon>
        <taxon>Fulvivirgaceae</taxon>
        <taxon>Chryseolinea</taxon>
    </lineage>
</organism>
<dbReference type="Proteomes" id="UP000184212">
    <property type="component" value="Unassembled WGS sequence"/>
</dbReference>
<dbReference type="EMBL" id="FQWQ01000001">
    <property type="protein sequence ID" value="SHG79885.1"/>
    <property type="molecule type" value="Genomic_DNA"/>
</dbReference>
<protein>
    <submittedName>
        <fullName evidence="7">RNA polymerase sigma-70 factor, ECF subfamily</fullName>
    </submittedName>
</protein>
<evidence type="ECO:0000313" key="7">
    <source>
        <dbReference type="EMBL" id="SHG79885.1"/>
    </source>
</evidence>
<dbReference type="CDD" id="cd06171">
    <property type="entry name" value="Sigma70_r4"/>
    <property type="match status" value="1"/>
</dbReference>
<dbReference type="Pfam" id="PF08281">
    <property type="entry name" value="Sigma70_r4_2"/>
    <property type="match status" value="1"/>
</dbReference>
<dbReference type="InterPro" id="IPR036388">
    <property type="entry name" value="WH-like_DNA-bd_sf"/>
</dbReference>
<dbReference type="PANTHER" id="PTHR43133:SF46">
    <property type="entry name" value="RNA POLYMERASE SIGMA-70 FACTOR ECF SUBFAMILY"/>
    <property type="match status" value="1"/>
</dbReference>
<sequence length="191" mass="22299">MTSATGYNDLNDEKLLALLKDGQEEAFDQLYFRYRNKLIAVAYNRLKSKEMAEEIVQDVFADIWQKRQTLQIRNNLSSYLCTAIKYAVLDHIRSQSTKDSYVAEMMKVSESAASSVEYVVEYNELDFHLNKSIDALPEKCREVFTLSRYENYSVREIAEKLDISPETAKYHIAHALKTLRLSLKHIYNFFL</sequence>
<proteinExistence type="inferred from homology"/>
<dbReference type="InterPro" id="IPR013249">
    <property type="entry name" value="RNA_pol_sigma70_r4_t2"/>
</dbReference>
<dbReference type="InterPro" id="IPR014284">
    <property type="entry name" value="RNA_pol_sigma-70_dom"/>
</dbReference>
<keyword evidence="8" id="KW-1185">Reference proteome</keyword>
<dbReference type="GO" id="GO:0006352">
    <property type="term" value="P:DNA-templated transcription initiation"/>
    <property type="evidence" value="ECO:0007669"/>
    <property type="project" value="InterPro"/>
</dbReference>
<dbReference type="InterPro" id="IPR039425">
    <property type="entry name" value="RNA_pol_sigma-70-like"/>
</dbReference>
<dbReference type="InterPro" id="IPR014327">
    <property type="entry name" value="RNA_pol_sigma70_bacteroid"/>
</dbReference>
<dbReference type="GO" id="GO:0016987">
    <property type="term" value="F:sigma factor activity"/>
    <property type="evidence" value="ECO:0007669"/>
    <property type="project" value="UniProtKB-KW"/>
</dbReference>
<dbReference type="SUPFAM" id="SSF88659">
    <property type="entry name" value="Sigma3 and sigma4 domains of RNA polymerase sigma factors"/>
    <property type="match status" value="1"/>
</dbReference>
<dbReference type="NCBIfam" id="TIGR02937">
    <property type="entry name" value="sigma70-ECF"/>
    <property type="match status" value="1"/>
</dbReference>
<keyword evidence="3" id="KW-0731">Sigma factor</keyword>
<reference evidence="7 8" key="1">
    <citation type="submission" date="2016-11" db="EMBL/GenBank/DDBJ databases">
        <authorList>
            <person name="Jaros S."/>
            <person name="Januszkiewicz K."/>
            <person name="Wedrychowicz H."/>
        </authorList>
    </citation>
    <scope>NUCLEOTIDE SEQUENCE [LARGE SCALE GENOMIC DNA]</scope>
    <source>
        <strain evidence="7 8">DSM 24574</strain>
    </source>
</reference>
<evidence type="ECO:0000313" key="8">
    <source>
        <dbReference type="Proteomes" id="UP000184212"/>
    </source>
</evidence>
<keyword evidence="2" id="KW-0805">Transcription regulation</keyword>